<evidence type="ECO:0000256" key="3">
    <source>
        <dbReference type="RuleBase" id="RU000363"/>
    </source>
</evidence>
<evidence type="ECO:0000313" key="4">
    <source>
        <dbReference type="EMBL" id="TMW64820.1"/>
    </source>
</evidence>
<name>A0A8K1CLF7_PYTOL</name>
<evidence type="ECO:0000313" key="5">
    <source>
        <dbReference type="Proteomes" id="UP000794436"/>
    </source>
</evidence>
<keyword evidence="2" id="KW-0560">Oxidoreductase</keyword>
<protein>
    <submittedName>
        <fullName evidence="4">Uncharacterized protein</fullName>
    </submittedName>
</protein>
<evidence type="ECO:0000256" key="1">
    <source>
        <dbReference type="ARBA" id="ARBA00006484"/>
    </source>
</evidence>
<sequence>MQLQDIVGIVTGGAAGIGRALAETILSAGGNVFITDINTSLLETTGQELAAKFGKANVGWTQQNVVDMDSFHRAFDLATNQFKRDVNVLVNNAGIAGCLKFWEMNAPTEFEPVITIDLTAVIRGSQVAVQQFRKKLQGKEAVIVNVAAFGGLGPVPDAPDYAAAKAGVVGFTRSCHPLKKQHNIRVIALCPGFTKTAMGDHIESVKPELIKSMGGMMDVSRVADAFVMAIKDPNNNGRCIRIVQTGTTYFQFPGDKHLYPSSKL</sequence>
<dbReference type="InterPro" id="IPR036291">
    <property type="entry name" value="NAD(P)-bd_dom_sf"/>
</dbReference>
<dbReference type="PANTHER" id="PTHR44229:SF4">
    <property type="entry name" value="15-HYDROXYPROSTAGLANDIN DEHYDROGENASE [NAD(+)]"/>
    <property type="match status" value="1"/>
</dbReference>
<keyword evidence="5" id="KW-1185">Reference proteome</keyword>
<dbReference type="InterPro" id="IPR002347">
    <property type="entry name" value="SDR_fam"/>
</dbReference>
<dbReference type="AlphaFoldDB" id="A0A8K1CLF7"/>
<dbReference type="Pfam" id="PF00106">
    <property type="entry name" value="adh_short"/>
    <property type="match status" value="1"/>
</dbReference>
<evidence type="ECO:0000256" key="2">
    <source>
        <dbReference type="ARBA" id="ARBA00023002"/>
    </source>
</evidence>
<dbReference type="Proteomes" id="UP000794436">
    <property type="component" value="Unassembled WGS sequence"/>
</dbReference>
<reference evidence="4" key="1">
    <citation type="submission" date="2019-03" db="EMBL/GenBank/DDBJ databases">
        <title>Long read genome sequence of the mycoparasitic Pythium oligandrum ATCC 38472 isolated from sugarbeet rhizosphere.</title>
        <authorList>
            <person name="Gaulin E."/>
        </authorList>
    </citation>
    <scope>NUCLEOTIDE SEQUENCE</scope>
    <source>
        <strain evidence="4">ATCC 38472_TT</strain>
    </source>
</reference>
<dbReference type="GO" id="GO:0016616">
    <property type="term" value="F:oxidoreductase activity, acting on the CH-OH group of donors, NAD or NADP as acceptor"/>
    <property type="evidence" value="ECO:0007669"/>
    <property type="project" value="TreeGrafter"/>
</dbReference>
<dbReference type="PANTHER" id="PTHR44229">
    <property type="entry name" value="15-HYDROXYPROSTAGLANDIN DEHYDROGENASE [NAD(+)]"/>
    <property type="match status" value="1"/>
</dbReference>
<comment type="similarity">
    <text evidence="1 3">Belongs to the short-chain dehydrogenases/reductases (SDR) family.</text>
</comment>
<comment type="caution">
    <text evidence="4">The sequence shown here is derived from an EMBL/GenBank/DDBJ whole genome shotgun (WGS) entry which is preliminary data.</text>
</comment>
<dbReference type="GO" id="GO:0005737">
    <property type="term" value="C:cytoplasm"/>
    <property type="evidence" value="ECO:0007669"/>
    <property type="project" value="TreeGrafter"/>
</dbReference>
<organism evidence="4 5">
    <name type="scientific">Pythium oligandrum</name>
    <name type="common">Mycoparasitic fungus</name>
    <dbReference type="NCBI Taxonomy" id="41045"/>
    <lineage>
        <taxon>Eukaryota</taxon>
        <taxon>Sar</taxon>
        <taxon>Stramenopiles</taxon>
        <taxon>Oomycota</taxon>
        <taxon>Peronosporomycetes</taxon>
        <taxon>Pythiales</taxon>
        <taxon>Pythiaceae</taxon>
        <taxon>Pythium</taxon>
    </lineage>
</organism>
<dbReference type="Gene3D" id="3.40.50.720">
    <property type="entry name" value="NAD(P)-binding Rossmann-like Domain"/>
    <property type="match status" value="1"/>
</dbReference>
<dbReference type="PRINTS" id="PR00080">
    <property type="entry name" value="SDRFAMILY"/>
</dbReference>
<gene>
    <name evidence="4" type="ORF">Poli38472_008987</name>
</gene>
<dbReference type="EMBL" id="SPLM01000038">
    <property type="protein sequence ID" value="TMW64820.1"/>
    <property type="molecule type" value="Genomic_DNA"/>
</dbReference>
<dbReference type="SUPFAM" id="SSF51735">
    <property type="entry name" value="NAD(P)-binding Rossmann-fold domains"/>
    <property type="match status" value="1"/>
</dbReference>
<proteinExistence type="inferred from homology"/>
<accession>A0A8K1CLF7</accession>
<dbReference type="OrthoDB" id="37659at2759"/>
<dbReference type="PRINTS" id="PR00081">
    <property type="entry name" value="GDHRDH"/>
</dbReference>